<dbReference type="InterPro" id="IPR030184">
    <property type="entry name" value="WAT1-related"/>
</dbReference>
<dbReference type="EMBL" id="KK198761">
    <property type="protein sequence ID" value="KCW54291.1"/>
    <property type="molecule type" value="Genomic_DNA"/>
</dbReference>
<dbReference type="SUPFAM" id="SSF103481">
    <property type="entry name" value="Multidrug resistance efflux transporter EmrE"/>
    <property type="match status" value="2"/>
</dbReference>
<dbReference type="KEGG" id="egr:104418161"/>
<protein>
    <recommendedName>
        <fullName evidence="6">WAT1-related protein</fullName>
    </recommendedName>
</protein>
<evidence type="ECO:0000256" key="1">
    <source>
        <dbReference type="ARBA" id="ARBA00004141"/>
    </source>
</evidence>
<dbReference type="GO" id="GO:0022857">
    <property type="term" value="F:transmembrane transporter activity"/>
    <property type="evidence" value="ECO:0007669"/>
    <property type="project" value="InterPro"/>
</dbReference>
<feature type="compositionally biased region" description="Basic and acidic residues" evidence="7">
    <location>
        <begin position="341"/>
        <end position="352"/>
    </location>
</feature>
<organism evidence="9">
    <name type="scientific">Eucalyptus grandis</name>
    <name type="common">Flooded gum</name>
    <dbReference type="NCBI Taxonomy" id="71139"/>
    <lineage>
        <taxon>Eukaryota</taxon>
        <taxon>Viridiplantae</taxon>
        <taxon>Streptophyta</taxon>
        <taxon>Embryophyta</taxon>
        <taxon>Tracheophyta</taxon>
        <taxon>Spermatophyta</taxon>
        <taxon>Magnoliopsida</taxon>
        <taxon>eudicotyledons</taxon>
        <taxon>Gunneridae</taxon>
        <taxon>Pentapetalae</taxon>
        <taxon>rosids</taxon>
        <taxon>malvids</taxon>
        <taxon>Myrtales</taxon>
        <taxon>Myrtaceae</taxon>
        <taxon>Myrtoideae</taxon>
        <taxon>Eucalypteae</taxon>
        <taxon>Eucalyptus</taxon>
    </lineage>
</organism>
<feature type="domain" description="EamA" evidence="8">
    <location>
        <begin position="182"/>
        <end position="319"/>
    </location>
</feature>
<proteinExistence type="inferred from homology"/>
<gene>
    <name evidence="9" type="ORF">EUGRSUZ_I00255</name>
</gene>
<evidence type="ECO:0000256" key="7">
    <source>
        <dbReference type="SAM" id="MobiDB-lite"/>
    </source>
</evidence>
<dbReference type="Gramene" id="KCW54291">
    <property type="protein sequence ID" value="KCW54291"/>
    <property type="gene ID" value="EUGRSUZ_I00255"/>
</dbReference>
<evidence type="ECO:0000313" key="9">
    <source>
        <dbReference type="EMBL" id="KCW54291.1"/>
    </source>
</evidence>
<feature type="domain" description="EamA" evidence="8">
    <location>
        <begin position="13"/>
        <end position="131"/>
    </location>
</feature>
<comment type="similarity">
    <text evidence="2 6">Belongs to the drug/metabolite transporter (DMT) superfamily. Plant drug/metabolite exporter (P-DME) (TC 2.A.7.4) family.</text>
</comment>
<evidence type="ECO:0000256" key="6">
    <source>
        <dbReference type="RuleBase" id="RU363077"/>
    </source>
</evidence>
<dbReference type="OMA" id="VLLRTEY"/>
<evidence type="ECO:0000256" key="2">
    <source>
        <dbReference type="ARBA" id="ARBA00007635"/>
    </source>
</evidence>
<feature type="transmembrane region" description="Helical" evidence="6">
    <location>
        <begin position="179"/>
        <end position="199"/>
    </location>
</feature>
<keyword evidence="4 6" id="KW-1133">Transmembrane helix</keyword>
<keyword evidence="5 6" id="KW-0472">Membrane</keyword>
<evidence type="ECO:0000256" key="3">
    <source>
        <dbReference type="ARBA" id="ARBA00022692"/>
    </source>
</evidence>
<dbReference type="OrthoDB" id="1718296at2759"/>
<sequence length="360" mass="39058">MGLKNPYVFATSIQIIQAGMTLFTKAAINGGMKSSVFVFYRLLVGSVFLFLLSAIFERRSTTPLTFLIFFKISAVAFLSHTLTMNLYGIALLYTSASLAATATNCVPVTTFFFAVLLGREKVNVREIAGVAKLGGITICIVGGATLAFFNGPILKPPFALHSAQNQLQHHDSSTGSTKWIVGCFLSFLAVSSWGLAFVLQAGVLETYPSKLHFTSLQCLSSTVQSFLVAITVERDLSEWKLAWNVRLLAVLYCGFVVTGVSHYLQSWVIAMKGPVFLGMSTPLSPILTMIGSMFLFGENMNLGSIVGEIILVAGLYSVLWGQTHEQNLATKSSLPVQDEKTCVNAEDKEPKDAQASYLAK</sequence>
<feature type="transmembrane region" description="Helical" evidence="6">
    <location>
        <begin position="130"/>
        <end position="149"/>
    </location>
</feature>
<dbReference type="GO" id="GO:0005886">
    <property type="term" value="C:plasma membrane"/>
    <property type="evidence" value="ECO:0000318"/>
    <property type="project" value="GO_Central"/>
</dbReference>
<feature type="transmembrane region" description="Helical" evidence="6">
    <location>
        <begin position="96"/>
        <end position="118"/>
    </location>
</feature>
<evidence type="ECO:0000256" key="5">
    <source>
        <dbReference type="ARBA" id="ARBA00023136"/>
    </source>
</evidence>
<dbReference type="PANTHER" id="PTHR31218">
    <property type="entry name" value="WAT1-RELATED PROTEIN"/>
    <property type="match status" value="1"/>
</dbReference>
<dbReference type="InterPro" id="IPR037185">
    <property type="entry name" value="EmrE-like"/>
</dbReference>
<dbReference type="InterPro" id="IPR000620">
    <property type="entry name" value="EamA_dom"/>
</dbReference>
<feature type="transmembrane region" description="Helical" evidence="6">
    <location>
        <begin position="34"/>
        <end position="56"/>
    </location>
</feature>
<accession>A0A059AKR7</accession>
<evidence type="ECO:0000259" key="8">
    <source>
        <dbReference type="Pfam" id="PF00892"/>
    </source>
</evidence>
<dbReference type="STRING" id="71139.A0A059AKR7"/>
<dbReference type="eggNOG" id="ENOG502QW53">
    <property type="taxonomic scope" value="Eukaryota"/>
</dbReference>
<evidence type="ECO:0000256" key="4">
    <source>
        <dbReference type="ARBA" id="ARBA00022989"/>
    </source>
</evidence>
<dbReference type="Pfam" id="PF00892">
    <property type="entry name" value="EamA"/>
    <property type="match status" value="2"/>
</dbReference>
<reference evidence="9" key="1">
    <citation type="submission" date="2013-07" db="EMBL/GenBank/DDBJ databases">
        <title>The genome of Eucalyptus grandis.</title>
        <authorList>
            <person name="Schmutz J."/>
            <person name="Hayes R."/>
            <person name="Myburg A."/>
            <person name="Tuskan G."/>
            <person name="Grattapaglia D."/>
            <person name="Rokhsar D.S."/>
        </authorList>
    </citation>
    <scope>NUCLEOTIDE SEQUENCE</scope>
    <source>
        <tissue evidence="9">Leaf extractions</tissue>
    </source>
</reference>
<feature type="transmembrane region" description="Helical" evidence="6">
    <location>
        <begin position="68"/>
        <end position="90"/>
    </location>
</feature>
<comment type="subcellular location">
    <subcellularLocation>
        <location evidence="1 6">Membrane</location>
        <topology evidence="1 6">Multi-pass membrane protein</topology>
    </subcellularLocation>
</comment>
<keyword evidence="3 6" id="KW-0812">Transmembrane</keyword>
<feature type="transmembrane region" description="Helical" evidence="6">
    <location>
        <begin position="243"/>
        <end position="264"/>
    </location>
</feature>
<feature type="transmembrane region" description="Helical" evidence="6">
    <location>
        <begin position="276"/>
        <end position="296"/>
    </location>
</feature>
<dbReference type="AlphaFoldDB" id="A0A059AKR7"/>
<name>A0A059AKR7_EUCGR</name>
<feature type="region of interest" description="Disordered" evidence="7">
    <location>
        <begin position="341"/>
        <end position="360"/>
    </location>
</feature>
<feature type="transmembrane region" description="Helical" evidence="6">
    <location>
        <begin position="302"/>
        <end position="321"/>
    </location>
</feature>
<dbReference type="InParanoid" id="A0A059AKR7"/>